<dbReference type="VEuPathDB" id="VectorBase:AALB003882"/>
<protein>
    <submittedName>
        <fullName evidence="3">Uncharacterized protein</fullName>
    </submittedName>
</protein>
<dbReference type="GO" id="GO:0016592">
    <property type="term" value="C:mediator complex"/>
    <property type="evidence" value="ECO:0007669"/>
    <property type="project" value="TreeGrafter"/>
</dbReference>
<feature type="region of interest" description="Disordered" evidence="1">
    <location>
        <begin position="890"/>
        <end position="929"/>
    </location>
</feature>
<feature type="compositionally biased region" description="Basic residues" evidence="1">
    <location>
        <begin position="336"/>
        <end position="345"/>
    </location>
</feature>
<feature type="region of interest" description="Disordered" evidence="1">
    <location>
        <begin position="435"/>
        <end position="478"/>
    </location>
</feature>
<dbReference type="PANTHER" id="PTHR46007">
    <property type="entry name" value="MEDIATOR OF RNA POLYMERASE II TRANSCRIPTION SUBUNIT 12"/>
    <property type="match status" value="1"/>
</dbReference>
<proteinExistence type="predicted"/>
<feature type="compositionally biased region" description="Low complexity" evidence="1">
    <location>
        <begin position="640"/>
        <end position="663"/>
    </location>
</feature>
<evidence type="ECO:0000313" key="4">
    <source>
        <dbReference type="Proteomes" id="UP000069272"/>
    </source>
</evidence>
<dbReference type="AlphaFoldDB" id="A0A182FBJ9"/>
<dbReference type="InterPro" id="IPR051647">
    <property type="entry name" value="Mediator_comp_sub12"/>
</dbReference>
<feature type="region of interest" description="Disordered" evidence="1">
    <location>
        <begin position="196"/>
        <end position="348"/>
    </location>
</feature>
<feature type="signal peptide" evidence="2">
    <location>
        <begin position="1"/>
        <end position="18"/>
    </location>
</feature>
<feature type="compositionally biased region" description="Polar residues" evidence="1">
    <location>
        <begin position="468"/>
        <end position="478"/>
    </location>
</feature>
<keyword evidence="2" id="KW-0732">Signal</keyword>
<feature type="region of interest" description="Disordered" evidence="1">
    <location>
        <begin position="100"/>
        <end position="130"/>
    </location>
</feature>
<dbReference type="PROSITE" id="PS00233">
    <property type="entry name" value="CHIT_BIND_RR_1"/>
    <property type="match status" value="1"/>
</dbReference>
<dbReference type="GO" id="GO:0003713">
    <property type="term" value="F:transcription coactivator activity"/>
    <property type="evidence" value="ECO:0007669"/>
    <property type="project" value="TreeGrafter"/>
</dbReference>
<feature type="compositionally biased region" description="Basic and acidic residues" evidence="1">
    <location>
        <begin position="275"/>
        <end position="296"/>
    </location>
</feature>
<dbReference type="EnsemblMetazoa" id="AALB003882-RA">
    <property type="protein sequence ID" value="AALB003882-PA"/>
    <property type="gene ID" value="AALB003882"/>
</dbReference>
<dbReference type="STRING" id="7167.A0A182FBJ9"/>
<feature type="compositionally biased region" description="Acidic residues" evidence="1">
    <location>
        <begin position="321"/>
        <end position="330"/>
    </location>
</feature>
<feature type="compositionally biased region" description="Basic and acidic residues" evidence="1">
    <location>
        <begin position="228"/>
        <end position="242"/>
    </location>
</feature>
<dbReference type="Pfam" id="PF00379">
    <property type="entry name" value="Chitin_bind_4"/>
    <property type="match status" value="1"/>
</dbReference>
<keyword evidence="4" id="KW-1185">Reference proteome</keyword>
<reference evidence="3 4" key="1">
    <citation type="journal article" date="2017" name="G3 (Bethesda)">
        <title>The Physical Genome Mapping of Anopheles albimanus Corrected Scaffold Misassemblies and Identified Interarm Rearrangements in Genus Anopheles.</title>
        <authorList>
            <person name="Artemov G.N."/>
            <person name="Peery A.N."/>
            <person name="Jiang X."/>
            <person name="Tu Z."/>
            <person name="Stegniy V.N."/>
            <person name="Sharakhova M.V."/>
            <person name="Sharakhov I.V."/>
        </authorList>
    </citation>
    <scope>NUCLEOTIDE SEQUENCE [LARGE SCALE GENOMIC DNA]</scope>
    <source>
        <strain evidence="3 4">ALBI9_A</strain>
    </source>
</reference>
<feature type="compositionally biased region" description="Low complexity" evidence="1">
    <location>
        <begin position="110"/>
        <end position="124"/>
    </location>
</feature>
<dbReference type="InterPro" id="IPR031311">
    <property type="entry name" value="CHIT_BIND_RR_consensus"/>
</dbReference>
<feature type="compositionally biased region" description="Basic and acidic residues" evidence="1">
    <location>
        <begin position="899"/>
        <end position="911"/>
    </location>
</feature>
<feature type="compositionally biased region" description="Low complexity" evidence="1">
    <location>
        <begin position="753"/>
        <end position="764"/>
    </location>
</feature>
<dbReference type="InterPro" id="IPR000618">
    <property type="entry name" value="Insect_cuticle"/>
</dbReference>
<dbReference type="GO" id="GO:0042302">
    <property type="term" value="F:structural constituent of cuticle"/>
    <property type="evidence" value="ECO:0007669"/>
    <property type="project" value="UniProtKB-UniRule"/>
</dbReference>
<reference evidence="3" key="2">
    <citation type="submission" date="2022-08" db="UniProtKB">
        <authorList>
            <consortium name="EnsemblMetazoa"/>
        </authorList>
    </citation>
    <scope>IDENTIFICATION</scope>
    <source>
        <strain evidence="3">STECLA/ALBI9_A</strain>
    </source>
</reference>
<dbReference type="Proteomes" id="UP000069272">
    <property type="component" value="Chromosome 3R"/>
</dbReference>
<feature type="compositionally biased region" description="Polar residues" evidence="1">
    <location>
        <begin position="521"/>
        <end position="532"/>
    </location>
</feature>
<feature type="region of interest" description="Disordered" evidence="1">
    <location>
        <begin position="751"/>
        <end position="787"/>
    </location>
</feature>
<organism evidence="3 4">
    <name type="scientific">Anopheles albimanus</name>
    <name type="common">New world malaria mosquito</name>
    <dbReference type="NCBI Taxonomy" id="7167"/>
    <lineage>
        <taxon>Eukaryota</taxon>
        <taxon>Metazoa</taxon>
        <taxon>Ecdysozoa</taxon>
        <taxon>Arthropoda</taxon>
        <taxon>Hexapoda</taxon>
        <taxon>Insecta</taxon>
        <taxon>Pterygota</taxon>
        <taxon>Neoptera</taxon>
        <taxon>Endopterygota</taxon>
        <taxon>Diptera</taxon>
        <taxon>Nematocera</taxon>
        <taxon>Culicoidea</taxon>
        <taxon>Culicidae</taxon>
        <taxon>Anophelinae</taxon>
        <taxon>Anopheles</taxon>
    </lineage>
</organism>
<evidence type="ECO:0000256" key="1">
    <source>
        <dbReference type="SAM" id="MobiDB-lite"/>
    </source>
</evidence>
<evidence type="ECO:0000256" key="2">
    <source>
        <dbReference type="SAM" id="SignalP"/>
    </source>
</evidence>
<evidence type="ECO:0000313" key="3">
    <source>
        <dbReference type="EnsemblMetazoa" id="AALB003882-PA"/>
    </source>
</evidence>
<feature type="region of interest" description="Disordered" evidence="1">
    <location>
        <begin position="611"/>
        <end position="668"/>
    </location>
</feature>
<dbReference type="GO" id="GO:0045944">
    <property type="term" value="P:positive regulation of transcription by RNA polymerase II"/>
    <property type="evidence" value="ECO:0007669"/>
    <property type="project" value="TreeGrafter"/>
</dbReference>
<feature type="compositionally biased region" description="Polar residues" evidence="1">
    <location>
        <begin position="765"/>
        <end position="780"/>
    </location>
</feature>
<dbReference type="VEuPathDB" id="VectorBase:AALB20_033615"/>
<feature type="region of interest" description="Disordered" evidence="1">
    <location>
        <begin position="521"/>
        <end position="572"/>
    </location>
</feature>
<accession>A0A182FBJ9</accession>
<feature type="chain" id="PRO_5043938007" evidence="2">
    <location>
        <begin position="19"/>
        <end position="1000"/>
    </location>
</feature>
<dbReference type="PANTHER" id="PTHR46007:SF8">
    <property type="entry name" value="C2H2-TYPE DOMAIN-CONTAINING PROTEIN"/>
    <property type="match status" value="1"/>
</dbReference>
<dbReference type="PROSITE" id="PS51155">
    <property type="entry name" value="CHIT_BIND_RR_2"/>
    <property type="match status" value="1"/>
</dbReference>
<sequence>MRKYCLLVLVPLAALAAGRPPAAVFEDVFELGRAPSPAFLSTNENRNGMKAYLRKKYRQLRDPVSQASGMAAYTAAHERYQNSEETRNDRIRMENLRKVASSVRTKRLEPQPQQPKQQQQQRSVKQPKRIDIIPREVFKFELADAMVFAGSKGKPDDTEAKAIRTKRSSVGDRVEPVPRELIRFELADAVISPRKAKLLGGGGGVNGSSTITGETGSRPRHRRSASPDPRDYVKFELEDAKAPEGYTRGVTVSSPTKATPKPPVNLRHPFTSSDSYKRGKVFDEIVERPEAPESPRGRKRLPSRKEKRESVQQQQQQQQQEQEEAVDMSPEESRRIKVRGAKKPKQIANYDDLPLGVQKAIDIAIKENERMNGKGVTVSSETGTVAPSPSPPPPTRYFFGDKKPKTKKPYSATTKITEPKFVPSAKIAETRLPSVEEASNGETGFLPSQPMPASGGQEAKAILPASQVGKQSASSSTLQGIPKAWWSYSDLRRPKRLYHKTVSQQQQQPLVISPQYVNTFKPSGSGEQSKANDLSPGYHHRHAAGTLFTPTSSASASGSHEESASGAYGPPEEVIIKERPKIQYVIKEIPVPVQVKQPRTKITVQPSISISYDKDITGPGSSESLRGYDNPYGPVELQYDHQQQQQQQQQQQHHQQQQYQPPQYKEPAKSFQNMKIVIPDPKDESREQEQYYDYENYNHRAIASTQGPPTHSNEIDTTGGSIAALSALIGQRPSVQLKGLNELLHMPVQMGNRQQQLQQQQRPQDSTAPITFPESSTPTPKMSRPGYRSVQIENGPKIVYDDSLYHTVQMNPQLQVPMSKEYTPISEAVSDVADADLIGPTIAPPTHATYVIGTAKATPAPIEEHHAEEFHEEEAEGHETNSYRHINVHSTPAPPSSVHHPESISHHYQEQHHHHHHHHDGASDEHYDDSEGYAFGYRVRDFHTGNDFGHVQNHDNGVTRGEYHILLPDGRVQNVRYTADEKGFHADVTYESVHPAPHQH</sequence>
<feature type="region of interest" description="Disordered" evidence="1">
    <location>
        <begin position="375"/>
        <end position="416"/>
    </location>
</feature>
<name>A0A182FBJ9_ANOAL</name>